<gene>
    <name evidence="2" type="ORF">RY831_03185</name>
</gene>
<sequence>MKPAAKGDCAGSRTFRQKTAPHRGSPAAEKGSIRISEAGQFDPVHCNRELRKHLQSLFLEQIMTMSTQSQAQTNPQMHQHMMECIQNCLDCARACEMCAAECVRMDMPGMAECIAACFDCADVCLLDARLMSRNSPLHFDTCALCAQICNTCGDICERMGGSHSGQSAAVMQECVAACRRCAQSCEAMASMRTAMH</sequence>
<dbReference type="CDD" id="cd08026">
    <property type="entry name" value="DUF326"/>
    <property type="match status" value="1"/>
</dbReference>
<dbReference type="PANTHER" id="PTHR37310">
    <property type="entry name" value="CYTOPLASMIC PROTEIN-RELATED"/>
    <property type="match status" value="1"/>
</dbReference>
<organism evidence="2 3">
    <name type="scientific">Noviherbaspirillum album</name>
    <dbReference type="NCBI Taxonomy" id="3080276"/>
    <lineage>
        <taxon>Bacteria</taxon>
        <taxon>Pseudomonadati</taxon>
        <taxon>Pseudomonadota</taxon>
        <taxon>Betaproteobacteria</taxon>
        <taxon>Burkholderiales</taxon>
        <taxon>Oxalobacteraceae</taxon>
        <taxon>Noviherbaspirillum</taxon>
    </lineage>
</organism>
<reference evidence="2 3" key="1">
    <citation type="submission" date="2023-10" db="EMBL/GenBank/DDBJ databases">
        <title>Noviherbaspirillum sp. CPCC 100848 genome assembly.</title>
        <authorList>
            <person name="Li X.Y."/>
            <person name="Fang X.M."/>
        </authorList>
    </citation>
    <scope>NUCLEOTIDE SEQUENCE [LARGE SCALE GENOMIC DNA]</scope>
    <source>
        <strain evidence="2 3">CPCC 100848</strain>
    </source>
</reference>
<name>A0ABU6J3C5_9BURK</name>
<keyword evidence="3" id="KW-1185">Reference proteome</keyword>
<dbReference type="PANTHER" id="PTHR37310:SF1">
    <property type="entry name" value="CYTOPLASMIC PROTEIN"/>
    <property type="match status" value="1"/>
</dbReference>
<feature type="region of interest" description="Disordered" evidence="1">
    <location>
        <begin position="1"/>
        <end position="32"/>
    </location>
</feature>
<dbReference type="InterPro" id="IPR005560">
    <property type="entry name" value="Csp_YhjQ"/>
</dbReference>
<proteinExistence type="predicted"/>
<evidence type="ECO:0000313" key="2">
    <source>
        <dbReference type="EMBL" id="MEC4718136.1"/>
    </source>
</evidence>
<dbReference type="Gene3D" id="1.20.1270.360">
    <property type="match status" value="1"/>
</dbReference>
<dbReference type="Pfam" id="PF03860">
    <property type="entry name" value="Csp"/>
    <property type="match status" value="1"/>
</dbReference>
<dbReference type="EMBL" id="JAWIIV010000002">
    <property type="protein sequence ID" value="MEC4718136.1"/>
    <property type="molecule type" value="Genomic_DNA"/>
</dbReference>
<accession>A0ABU6J3C5</accession>
<comment type="caution">
    <text evidence="2">The sequence shown here is derived from an EMBL/GenBank/DDBJ whole genome shotgun (WGS) entry which is preliminary data.</text>
</comment>
<evidence type="ECO:0000256" key="1">
    <source>
        <dbReference type="SAM" id="MobiDB-lite"/>
    </source>
</evidence>
<evidence type="ECO:0000313" key="3">
    <source>
        <dbReference type="Proteomes" id="UP001352263"/>
    </source>
</evidence>
<protein>
    <submittedName>
        <fullName evidence="2">Four-helix bundle copper-binding protein</fullName>
    </submittedName>
</protein>
<dbReference type="Proteomes" id="UP001352263">
    <property type="component" value="Unassembled WGS sequence"/>
</dbReference>
<dbReference type="InterPro" id="IPR044543">
    <property type="entry name" value="YHJQ-like"/>
</dbReference>
<dbReference type="RefSeq" id="WP_326504889.1">
    <property type="nucleotide sequence ID" value="NZ_JAWIIV010000002.1"/>
</dbReference>